<evidence type="ECO:0000313" key="14">
    <source>
        <dbReference type="Proteomes" id="UP001445335"/>
    </source>
</evidence>
<organism evidence="13 14">
    <name type="scientific">Elliptochloris bilobata</name>
    <dbReference type="NCBI Taxonomy" id="381761"/>
    <lineage>
        <taxon>Eukaryota</taxon>
        <taxon>Viridiplantae</taxon>
        <taxon>Chlorophyta</taxon>
        <taxon>core chlorophytes</taxon>
        <taxon>Trebouxiophyceae</taxon>
        <taxon>Trebouxiophyceae incertae sedis</taxon>
        <taxon>Elliptochloris clade</taxon>
        <taxon>Elliptochloris</taxon>
    </lineage>
</organism>
<dbReference type="EC" id="2.1.1.193" evidence="3"/>
<protein>
    <recommendedName>
        <fullName evidence="3">16S rRNA (uracil(1498)-N(3))-methyltransferase</fullName>
        <ecNumber evidence="3">2.1.1.193</ecNumber>
    </recommendedName>
</protein>
<dbReference type="Pfam" id="PF04452">
    <property type="entry name" value="Methyltrans_RNA"/>
    <property type="match status" value="1"/>
</dbReference>
<keyword evidence="4" id="KW-0963">Cytoplasm</keyword>
<dbReference type="PANTHER" id="PTHR30027:SF3">
    <property type="entry name" value="16S RRNA (URACIL(1498)-N(3))-METHYLTRANSFERASE"/>
    <property type="match status" value="1"/>
</dbReference>
<dbReference type="GO" id="GO:0070475">
    <property type="term" value="P:rRNA base methylation"/>
    <property type="evidence" value="ECO:0007669"/>
    <property type="project" value="TreeGrafter"/>
</dbReference>
<dbReference type="SUPFAM" id="SSF88697">
    <property type="entry name" value="PUA domain-like"/>
    <property type="match status" value="1"/>
</dbReference>
<proteinExistence type="inferred from homology"/>
<dbReference type="InterPro" id="IPR029028">
    <property type="entry name" value="Alpha/beta_knot_MTases"/>
</dbReference>
<comment type="function">
    <text evidence="9">Specifically methylates the N3 position of the uracil ring of uridine 1498 (m3U1498) in 16S rRNA. Acts on the fully assembled 30S ribosomal subunit.</text>
</comment>
<keyword evidence="8" id="KW-0949">S-adenosyl-L-methionine</keyword>
<dbReference type="NCBIfam" id="TIGR00046">
    <property type="entry name" value="RsmE family RNA methyltransferase"/>
    <property type="match status" value="1"/>
</dbReference>
<dbReference type="SUPFAM" id="SSF75217">
    <property type="entry name" value="alpha/beta knot"/>
    <property type="match status" value="2"/>
</dbReference>
<dbReference type="InterPro" id="IPR006700">
    <property type="entry name" value="RsmE"/>
</dbReference>
<evidence type="ECO:0000259" key="11">
    <source>
        <dbReference type="Pfam" id="PF04452"/>
    </source>
</evidence>
<keyword evidence="5" id="KW-0698">rRNA processing</keyword>
<comment type="catalytic activity">
    <reaction evidence="10">
        <text>uridine(1498) in 16S rRNA + S-adenosyl-L-methionine = N(3)-methyluridine(1498) in 16S rRNA + S-adenosyl-L-homocysteine + H(+)</text>
        <dbReference type="Rhea" id="RHEA:42920"/>
        <dbReference type="Rhea" id="RHEA-COMP:10283"/>
        <dbReference type="Rhea" id="RHEA-COMP:10284"/>
        <dbReference type="ChEBI" id="CHEBI:15378"/>
        <dbReference type="ChEBI" id="CHEBI:57856"/>
        <dbReference type="ChEBI" id="CHEBI:59789"/>
        <dbReference type="ChEBI" id="CHEBI:65315"/>
        <dbReference type="ChEBI" id="CHEBI:74502"/>
        <dbReference type="EC" id="2.1.1.193"/>
    </reaction>
</comment>
<sequence length="331" mass="34787">MQLRNVLRAAELAPGLCGFRSSACRLRWLARSSASLVQGVQEAQKQAAQRAPRFYVDPAVLRSAAAGAVFQLDALETHHALRVLRLREGDRLEVCDGRGSLVAVELRGVTHKKRAYAEAVEGMRQVAWQGPRWEVVAACGAIKGGRADWLVEKCTELGAWSLCPLLTVRSPGIGRRSVRVRLGEPGDASEEDIDEPERPAAGREARWERIAQSAVKQSLRAHALRISAPMPVAGLAQRVAAAPLALVAAAGAPPVRGVLAGLEASGVLAAAGAPGADPALLLVGPEGDFTPEELAALVDAGGTLVGLGERRLRVETAALALLAAATLFSET</sequence>
<evidence type="ECO:0000256" key="8">
    <source>
        <dbReference type="ARBA" id="ARBA00022691"/>
    </source>
</evidence>
<evidence type="ECO:0000259" key="12">
    <source>
        <dbReference type="Pfam" id="PF20260"/>
    </source>
</evidence>
<feature type="domain" description="Ribosomal RNA small subunit methyltransferase E methyltransferase" evidence="11">
    <location>
        <begin position="202"/>
        <end position="325"/>
    </location>
</feature>
<dbReference type="InterPro" id="IPR046886">
    <property type="entry name" value="RsmE_MTase_dom"/>
</dbReference>
<keyword evidence="7" id="KW-0808">Transferase</keyword>
<dbReference type="Gene3D" id="3.40.1280.10">
    <property type="match status" value="1"/>
</dbReference>
<evidence type="ECO:0000256" key="5">
    <source>
        <dbReference type="ARBA" id="ARBA00022552"/>
    </source>
</evidence>
<dbReference type="PANTHER" id="PTHR30027">
    <property type="entry name" value="RIBOSOMAL RNA SMALL SUBUNIT METHYLTRANSFERASE E"/>
    <property type="match status" value="1"/>
</dbReference>
<evidence type="ECO:0000256" key="7">
    <source>
        <dbReference type="ARBA" id="ARBA00022679"/>
    </source>
</evidence>
<name>A0AAW1SIM8_9CHLO</name>
<dbReference type="EMBL" id="JALJOU010000002">
    <property type="protein sequence ID" value="KAK9845790.1"/>
    <property type="molecule type" value="Genomic_DNA"/>
</dbReference>
<evidence type="ECO:0000256" key="6">
    <source>
        <dbReference type="ARBA" id="ARBA00022603"/>
    </source>
</evidence>
<dbReference type="Proteomes" id="UP001445335">
    <property type="component" value="Unassembled WGS sequence"/>
</dbReference>
<evidence type="ECO:0000256" key="9">
    <source>
        <dbReference type="ARBA" id="ARBA00025699"/>
    </source>
</evidence>
<dbReference type="Pfam" id="PF20260">
    <property type="entry name" value="PUA_4"/>
    <property type="match status" value="1"/>
</dbReference>
<evidence type="ECO:0000256" key="3">
    <source>
        <dbReference type="ARBA" id="ARBA00012328"/>
    </source>
</evidence>
<keyword evidence="14" id="KW-1185">Reference proteome</keyword>
<accession>A0AAW1SIM8</accession>
<comment type="subcellular location">
    <subcellularLocation>
        <location evidence="1">Cytoplasm</location>
    </subcellularLocation>
</comment>
<feature type="domain" description="Ribosomal RNA small subunit methyltransferase E PUA-like" evidence="12">
    <location>
        <begin position="76"/>
        <end position="117"/>
    </location>
</feature>
<evidence type="ECO:0000256" key="2">
    <source>
        <dbReference type="ARBA" id="ARBA00005528"/>
    </source>
</evidence>
<dbReference type="InterPro" id="IPR015947">
    <property type="entry name" value="PUA-like_sf"/>
</dbReference>
<dbReference type="InterPro" id="IPR029026">
    <property type="entry name" value="tRNA_m1G_MTases_N"/>
</dbReference>
<keyword evidence="6" id="KW-0489">Methyltransferase</keyword>
<dbReference type="AlphaFoldDB" id="A0AAW1SIM8"/>
<dbReference type="GO" id="GO:0005737">
    <property type="term" value="C:cytoplasm"/>
    <property type="evidence" value="ECO:0007669"/>
    <property type="project" value="UniProtKB-SubCell"/>
</dbReference>
<dbReference type="GO" id="GO:0070042">
    <property type="term" value="F:rRNA (uridine-N3-)-methyltransferase activity"/>
    <property type="evidence" value="ECO:0007669"/>
    <property type="project" value="TreeGrafter"/>
</dbReference>
<gene>
    <name evidence="13" type="ORF">WJX81_002460</name>
</gene>
<evidence type="ECO:0000313" key="13">
    <source>
        <dbReference type="EMBL" id="KAK9845790.1"/>
    </source>
</evidence>
<evidence type="ECO:0000256" key="1">
    <source>
        <dbReference type="ARBA" id="ARBA00004496"/>
    </source>
</evidence>
<comment type="similarity">
    <text evidence="2">Belongs to the RNA methyltransferase RsmE family.</text>
</comment>
<evidence type="ECO:0000256" key="10">
    <source>
        <dbReference type="ARBA" id="ARBA00047944"/>
    </source>
</evidence>
<evidence type="ECO:0000256" key="4">
    <source>
        <dbReference type="ARBA" id="ARBA00022490"/>
    </source>
</evidence>
<dbReference type="InterPro" id="IPR046887">
    <property type="entry name" value="RsmE_PUA-like"/>
</dbReference>
<dbReference type="CDD" id="cd18084">
    <property type="entry name" value="RsmE-like"/>
    <property type="match status" value="1"/>
</dbReference>
<reference evidence="13 14" key="1">
    <citation type="journal article" date="2024" name="Nat. Commun.">
        <title>Phylogenomics reveals the evolutionary origins of lichenization in chlorophyte algae.</title>
        <authorList>
            <person name="Puginier C."/>
            <person name="Libourel C."/>
            <person name="Otte J."/>
            <person name="Skaloud P."/>
            <person name="Haon M."/>
            <person name="Grisel S."/>
            <person name="Petersen M."/>
            <person name="Berrin J.G."/>
            <person name="Delaux P.M."/>
            <person name="Dal Grande F."/>
            <person name="Keller J."/>
        </authorList>
    </citation>
    <scope>NUCLEOTIDE SEQUENCE [LARGE SCALE GENOMIC DNA]</scope>
    <source>
        <strain evidence="13 14">SAG 245.80</strain>
    </source>
</reference>
<comment type="caution">
    <text evidence="13">The sequence shown here is derived from an EMBL/GenBank/DDBJ whole genome shotgun (WGS) entry which is preliminary data.</text>
</comment>